<feature type="non-terminal residue" evidence="4">
    <location>
        <position position="1"/>
    </location>
</feature>
<sequence length="299" mass="33097">REEVIRSRPILCVSLFSLSLSPSKAITGGVTPRREPDGFTVQSKALPAHRISSSFRPPSSILTDSRRISPSSSESNDTSATIGKQEVRPEGSKAAKARKNNTQGLKSIDEIKTVMELKKDDLMRKKNLSKLAILDTLLTKPGTLSLLKMGRYSYSQPSCSSGYGGENSSNNASEFSETEDLIRLDQEELSLRYGDTAPYPQQYPPQPEVEFGFPKFATVVVHRRWLHHTQGLIQGGDTIPARMWMMENAMCISDKRVRRLEQLVCDLAKKKSGFINGFEVCIGGMVVVLVLMGVVIAFK</sequence>
<feature type="chain" id="PRO_5046071399" evidence="3">
    <location>
        <begin position="26"/>
        <end position="299"/>
    </location>
</feature>
<feature type="compositionally biased region" description="Low complexity" evidence="1">
    <location>
        <begin position="50"/>
        <end position="61"/>
    </location>
</feature>
<evidence type="ECO:0000256" key="1">
    <source>
        <dbReference type="SAM" id="MobiDB-lite"/>
    </source>
</evidence>
<keyword evidence="2" id="KW-0472">Membrane</keyword>
<accession>A0ABQ7KXT0</accession>
<feature type="region of interest" description="Disordered" evidence="1">
    <location>
        <begin position="48"/>
        <end position="101"/>
    </location>
</feature>
<keyword evidence="2" id="KW-0812">Transmembrane</keyword>
<reference evidence="4 5" key="1">
    <citation type="submission" date="2021-03" db="EMBL/GenBank/DDBJ databases">
        <authorList>
            <person name="King G.J."/>
            <person name="Bancroft I."/>
            <person name="Baten A."/>
            <person name="Bloomfield J."/>
            <person name="Borpatragohain P."/>
            <person name="He Z."/>
            <person name="Irish N."/>
            <person name="Irwin J."/>
            <person name="Liu K."/>
            <person name="Mauleon R.P."/>
            <person name="Moore J."/>
            <person name="Morris R."/>
            <person name="Ostergaard L."/>
            <person name="Wang B."/>
            <person name="Wells R."/>
        </authorList>
    </citation>
    <scope>NUCLEOTIDE SEQUENCE [LARGE SCALE GENOMIC DNA]</scope>
    <source>
        <strain evidence="4">R-o-18</strain>
        <tissue evidence="4">Leaf</tissue>
    </source>
</reference>
<dbReference type="Proteomes" id="UP000823674">
    <property type="component" value="Chromosome A07"/>
</dbReference>
<dbReference type="EMBL" id="JADBGQ010000009">
    <property type="protein sequence ID" value="KAG5379114.1"/>
    <property type="molecule type" value="Genomic_DNA"/>
</dbReference>
<proteinExistence type="predicted"/>
<name>A0ABQ7KXT0_BRACM</name>
<keyword evidence="2" id="KW-1133">Transmembrane helix</keyword>
<keyword evidence="5" id="KW-1185">Reference proteome</keyword>
<feature type="transmembrane region" description="Helical" evidence="2">
    <location>
        <begin position="274"/>
        <end position="298"/>
    </location>
</feature>
<evidence type="ECO:0000313" key="4">
    <source>
        <dbReference type="EMBL" id="KAG5379114.1"/>
    </source>
</evidence>
<evidence type="ECO:0000313" key="5">
    <source>
        <dbReference type="Proteomes" id="UP000823674"/>
    </source>
</evidence>
<comment type="caution">
    <text evidence="4">The sequence shown here is derived from an EMBL/GenBank/DDBJ whole genome shotgun (WGS) entry which is preliminary data.</text>
</comment>
<protein>
    <submittedName>
        <fullName evidence="4">Uncharacterized protein</fullName>
    </submittedName>
</protein>
<evidence type="ECO:0000256" key="2">
    <source>
        <dbReference type="SAM" id="Phobius"/>
    </source>
</evidence>
<gene>
    <name evidence="4" type="primary">A07p021010.1_BraROA</name>
    <name evidence="4" type="ORF">IGI04_026956</name>
</gene>
<feature type="signal peptide" evidence="3">
    <location>
        <begin position="1"/>
        <end position="25"/>
    </location>
</feature>
<evidence type="ECO:0000256" key="3">
    <source>
        <dbReference type="SAM" id="SignalP"/>
    </source>
</evidence>
<keyword evidence="3" id="KW-0732">Signal</keyword>
<organism evidence="4 5">
    <name type="scientific">Brassica rapa subsp. trilocularis</name>
    <dbReference type="NCBI Taxonomy" id="1813537"/>
    <lineage>
        <taxon>Eukaryota</taxon>
        <taxon>Viridiplantae</taxon>
        <taxon>Streptophyta</taxon>
        <taxon>Embryophyta</taxon>
        <taxon>Tracheophyta</taxon>
        <taxon>Spermatophyta</taxon>
        <taxon>Magnoliopsida</taxon>
        <taxon>eudicotyledons</taxon>
        <taxon>Gunneridae</taxon>
        <taxon>Pentapetalae</taxon>
        <taxon>rosids</taxon>
        <taxon>malvids</taxon>
        <taxon>Brassicales</taxon>
        <taxon>Brassicaceae</taxon>
        <taxon>Brassiceae</taxon>
        <taxon>Brassica</taxon>
    </lineage>
</organism>